<dbReference type="Proteomes" id="UP001158576">
    <property type="component" value="Chromosome 1"/>
</dbReference>
<evidence type="ECO:0000256" key="1">
    <source>
        <dbReference type="ARBA" id="ARBA00023157"/>
    </source>
</evidence>
<keyword evidence="1" id="KW-1015">Disulfide bond</keyword>
<dbReference type="Pfam" id="PF00431">
    <property type="entry name" value="CUB"/>
    <property type="match status" value="1"/>
</dbReference>
<evidence type="ECO:0000313" key="6">
    <source>
        <dbReference type="Proteomes" id="UP001158576"/>
    </source>
</evidence>
<accession>A0ABN7SPN8</accession>
<dbReference type="InterPro" id="IPR035914">
    <property type="entry name" value="Sperma_CUB_dom_sf"/>
</dbReference>
<dbReference type="SMART" id="SM00042">
    <property type="entry name" value="CUB"/>
    <property type="match status" value="1"/>
</dbReference>
<sequence>MQQPPMILNVQQNAPQQPYYQPPPSPQPMPVVMQQRKSDNSCAYFIVGVICCPCIFFVFMIILGGIGAAVSRDNLGPRNNPYNFTTEFSDQGSINSLIVGICDGDNEYSVSGTGTFQSSNYPESNYNSNSQCTNRFSSSTDGLTFDFTSFEIEEFWDNLVFRDDAGEQYAFTGTQSETRFSFASSFVDVHFQSDHVVQKAGFSVQVSDGYEEDNEVSIIYPDVKFTGETPEKEQ</sequence>
<dbReference type="InterPro" id="IPR000859">
    <property type="entry name" value="CUB_dom"/>
</dbReference>
<dbReference type="EMBL" id="OU015566">
    <property type="protein sequence ID" value="CAG5103128.1"/>
    <property type="molecule type" value="Genomic_DNA"/>
</dbReference>
<keyword evidence="6" id="KW-1185">Reference proteome</keyword>
<proteinExistence type="predicted"/>
<dbReference type="SUPFAM" id="SSF49854">
    <property type="entry name" value="Spermadhesin, CUB domain"/>
    <property type="match status" value="1"/>
</dbReference>
<feature type="transmembrane region" description="Helical" evidence="3">
    <location>
        <begin position="43"/>
        <end position="70"/>
    </location>
</feature>
<reference evidence="5 6" key="1">
    <citation type="submission" date="2021-04" db="EMBL/GenBank/DDBJ databases">
        <authorList>
            <person name="Bliznina A."/>
        </authorList>
    </citation>
    <scope>NUCLEOTIDE SEQUENCE [LARGE SCALE GENOMIC DNA]</scope>
</reference>
<dbReference type="Gene3D" id="2.60.120.290">
    <property type="entry name" value="Spermadhesin, CUB domain"/>
    <property type="match status" value="1"/>
</dbReference>
<evidence type="ECO:0000259" key="4">
    <source>
        <dbReference type="PROSITE" id="PS01180"/>
    </source>
</evidence>
<gene>
    <name evidence="5" type="ORF">OKIOD_LOCUS9394</name>
</gene>
<evidence type="ECO:0000313" key="5">
    <source>
        <dbReference type="EMBL" id="CAG5103128.1"/>
    </source>
</evidence>
<keyword evidence="3" id="KW-1133">Transmembrane helix</keyword>
<evidence type="ECO:0000256" key="3">
    <source>
        <dbReference type="SAM" id="Phobius"/>
    </source>
</evidence>
<protein>
    <submittedName>
        <fullName evidence="5">Oidioi.mRNA.OKI2018_I69.chr1.g629.t1.cds</fullName>
    </submittedName>
</protein>
<name>A0ABN7SPN8_OIKDI</name>
<organism evidence="5 6">
    <name type="scientific">Oikopleura dioica</name>
    <name type="common">Tunicate</name>
    <dbReference type="NCBI Taxonomy" id="34765"/>
    <lineage>
        <taxon>Eukaryota</taxon>
        <taxon>Metazoa</taxon>
        <taxon>Chordata</taxon>
        <taxon>Tunicata</taxon>
        <taxon>Appendicularia</taxon>
        <taxon>Copelata</taxon>
        <taxon>Oikopleuridae</taxon>
        <taxon>Oikopleura</taxon>
    </lineage>
</organism>
<dbReference type="CDD" id="cd00041">
    <property type="entry name" value="CUB"/>
    <property type="match status" value="1"/>
</dbReference>
<dbReference type="PROSITE" id="PS01180">
    <property type="entry name" value="CUB"/>
    <property type="match status" value="1"/>
</dbReference>
<keyword evidence="3" id="KW-0812">Transmembrane</keyword>
<comment type="caution">
    <text evidence="2">Lacks conserved residue(s) required for the propagation of feature annotation.</text>
</comment>
<feature type="domain" description="CUB" evidence="4">
    <location>
        <begin position="102"/>
        <end position="209"/>
    </location>
</feature>
<keyword evidence="3" id="KW-0472">Membrane</keyword>
<evidence type="ECO:0000256" key="2">
    <source>
        <dbReference type="PROSITE-ProRule" id="PRU00059"/>
    </source>
</evidence>